<dbReference type="Gene3D" id="3.30.559.10">
    <property type="entry name" value="Chloramphenicol acetyltransferase-like domain"/>
    <property type="match status" value="1"/>
</dbReference>
<evidence type="ECO:0000256" key="1">
    <source>
        <dbReference type="ARBA" id="ARBA00022679"/>
    </source>
</evidence>
<evidence type="ECO:0000256" key="2">
    <source>
        <dbReference type="ARBA" id="ARBA00023315"/>
    </source>
</evidence>
<proteinExistence type="predicted"/>
<dbReference type="EMBL" id="JBBWWR010000005">
    <property type="protein sequence ID" value="KAK8966683.1"/>
    <property type="molecule type" value="Genomic_DNA"/>
</dbReference>
<dbReference type="InterPro" id="IPR051504">
    <property type="entry name" value="Plant_metabolite_acyltrans"/>
</dbReference>
<gene>
    <name evidence="3" type="primary">5MAT1</name>
    <name evidence="3" type="ORF">KSP40_PGU019097</name>
</gene>
<protein>
    <submittedName>
        <fullName evidence="3">Malonyl-coenzyme:anthocyanin 5-O-glucoside-6'''-O-malonyltransferase</fullName>
    </submittedName>
</protein>
<organism evidence="3 4">
    <name type="scientific">Platanthera guangdongensis</name>
    <dbReference type="NCBI Taxonomy" id="2320717"/>
    <lineage>
        <taxon>Eukaryota</taxon>
        <taxon>Viridiplantae</taxon>
        <taxon>Streptophyta</taxon>
        <taxon>Embryophyta</taxon>
        <taxon>Tracheophyta</taxon>
        <taxon>Spermatophyta</taxon>
        <taxon>Magnoliopsida</taxon>
        <taxon>Liliopsida</taxon>
        <taxon>Asparagales</taxon>
        <taxon>Orchidaceae</taxon>
        <taxon>Orchidoideae</taxon>
        <taxon>Orchideae</taxon>
        <taxon>Orchidinae</taxon>
        <taxon>Platanthera</taxon>
    </lineage>
</organism>
<reference evidence="3 4" key="1">
    <citation type="journal article" date="2022" name="Nat. Plants">
        <title>Genomes of leafy and leafless Platanthera orchids illuminate the evolution of mycoheterotrophy.</title>
        <authorList>
            <person name="Li M.H."/>
            <person name="Liu K.W."/>
            <person name="Li Z."/>
            <person name="Lu H.C."/>
            <person name="Ye Q.L."/>
            <person name="Zhang D."/>
            <person name="Wang J.Y."/>
            <person name="Li Y.F."/>
            <person name="Zhong Z.M."/>
            <person name="Liu X."/>
            <person name="Yu X."/>
            <person name="Liu D.K."/>
            <person name="Tu X.D."/>
            <person name="Liu B."/>
            <person name="Hao Y."/>
            <person name="Liao X.Y."/>
            <person name="Jiang Y.T."/>
            <person name="Sun W.H."/>
            <person name="Chen J."/>
            <person name="Chen Y.Q."/>
            <person name="Ai Y."/>
            <person name="Zhai J.W."/>
            <person name="Wu S.S."/>
            <person name="Zhou Z."/>
            <person name="Hsiao Y.Y."/>
            <person name="Wu W.L."/>
            <person name="Chen Y.Y."/>
            <person name="Lin Y.F."/>
            <person name="Hsu J.L."/>
            <person name="Li C.Y."/>
            <person name="Wang Z.W."/>
            <person name="Zhao X."/>
            <person name="Zhong W.Y."/>
            <person name="Ma X.K."/>
            <person name="Ma L."/>
            <person name="Huang J."/>
            <person name="Chen G.Z."/>
            <person name="Huang M.Z."/>
            <person name="Huang L."/>
            <person name="Peng D.H."/>
            <person name="Luo Y.B."/>
            <person name="Zou S.Q."/>
            <person name="Chen S.P."/>
            <person name="Lan S."/>
            <person name="Tsai W.C."/>
            <person name="Van de Peer Y."/>
            <person name="Liu Z.J."/>
        </authorList>
    </citation>
    <scope>NUCLEOTIDE SEQUENCE [LARGE SCALE GENOMIC DNA]</scope>
    <source>
        <strain evidence="3">Lor288</strain>
    </source>
</reference>
<dbReference type="PANTHER" id="PTHR31625">
    <property type="match status" value="1"/>
</dbReference>
<accession>A0ABR2MUU2</accession>
<keyword evidence="2" id="KW-0012">Acyltransferase</keyword>
<sequence length="124" mass="13826">MLLQYDDDDDRCVFFSCAVDWRQRMMPPIPSNYFGNCVWLCSTGLLKTGKIARKDGFGVAAMEIGRNIDGLKGKDVAVLVETAIDKFMDRVESVDDTLRLSVAGSPKLRVYETDLGGGGRGRWR</sequence>
<evidence type="ECO:0000313" key="4">
    <source>
        <dbReference type="Proteomes" id="UP001412067"/>
    </source>
</evidence>
<dbReference type="InterPro" id="IPR023213">
    <property type="entry name" value="CAT-like_dom_sf"/>
</dbReference>
<dbReference type="Proteomes" id="UP001412067">
    <property type="component" value="Unassembled WGS sequence"/>
</dbReference>
<dbReference type="Pfam" id="PF02458">
    <property type="entry name" value="Transferase"/>
    <property type="match status" value="1"/>
</dbReference>
<keyword evidence="4" id="KW-1185">Reference proteome</keyword>
<evidence type="ECO:0000313" key="3">
    <source>
        <dbReference type="EMBL" id="KAK8966683.1"/>
    </source>
</evidence>
<name>A0ABR2MUU2_9ASPA</name>
<keyword evidence="1" id="KW-0808">Transferase</keyword>
<comment type="caution">
    <text evidence="3">The sequence shown here is derived from an EMBL/GenBank/DDBJ whole genome shotgun (WGS) entry which is preliminary data.</text>
</comment>